<evidence type="ECO:0000256" key="1">
    <source>
        <dbReference type="ARBA" id="ARBA00009732"/>
    </source>
</evidence>
<dbReference type="InterPro" id="IPR014729">
    <property type="entry name" value="Rossmann-like_a/b/a_fold"/>
</dbReference>
<dbReference type="GO" id="GO:0006396">
    <property type="term" value="P:RNA processing"/>
    <property type="evidence" value="ECO:0007669"/>
    <property type="project" value="InterPro"/>
</dbReference>
<dbReference type="Gene3D" id="1.10.1520.10">
    <property type="entry name" value="Ribonuclease III domain"/>
    <property type="match status" value="1"/>
</dbReference>
<feature type="compositionally biased region" description="Low complexity" evidence="6">
    <location>
        <begin position="339"/>
        <end position="353"/>
    </location>
</feature>
<protein>
    <submittedName>
        <fullName evidence="9">Uncharacterized protein</fullName>
    </submittedName>
</protein>
<dbReference type="HAMAP" id="MF_00063">
    <property type="entry name" value="CysH"/>
    <property type="match status" value="1"/>
</dbReference>
<dbReference type="CDD" id="cd23945">
    <property type="entry name" value="PAPS_reductase"/>
    <property type="match status" value="1"/>
</dbReference>
<feature type="region of interest" description="Disordered" evidence="6">
    <location>
        <begin position="339"/>
        <end position="361"/>
    </location>
</feature>
<dbReference type="EMBL" id="SGPK01000001">
    <property type="protein sequence ID" value="THH12381.1"/>
    <property type="molecule type" value="Genomic_DNA"/>
</dbReference>
<dbReference type="Pfam" id="PF01507">
    <property type="entry name" value="PAPS_reduct"/>
    <property type="match status" value="1"/>
</dbReference>
<dbReference type="InterPro" id="IPR004511">
    <property type="entry name" value="PAPS/APS_Rdtase"/>
</dbReference>
<dbReference type="CDD" id="cd00593">
    <property type="entry name" value="RIBOc"/>
    <property type="match status" value="1"/>
</dbReference>
<evidence type="ECO:0000259" key="8">
    <source>
        <dbReference type="PROSITE" id="PS50142"/>
    </source>
</evidence>
<comment type="caution">
    <text evidence="9">The sequence shown here is derived from an EMBL/GenBank/DDBJ whole genome shotgun (WGS) entry which is preliminary data.</text>
</comment>
<dbReference type="PANTHER" id="PTHR46509:SF1">
    <property type="entry name" value="PHOSPHOADENOSINE PHOSPHOSULFATE REDUCTASE"/>
    <property type="match status" value="1"/>
</dbReference>
<dbReference type="SMART" id="SM00358">
    <property type="entry name" value="DSRM"/>
    <property type="match status" value="1"/>
</dbReference>
<dbReference type="GO" id="GO:0005737">
    <property type="term" value="C:cytoplasm"/>
    <property type="evidence" value="ECO:0007669"/>
    <property type="project" value="TreeGrafter"/>
</dbReference>
<dbReference type="OrthoDB" id="7869097at2759"/>
<evidence type="ECO:0000259" key="7">
    <source>
        <dbReference type="PROSITE" id="PS50137"/>
    </source>
</evidence>
<evidence type="ECO:0000256" key="4">
    <source>
        <dbReference type="ARBA" id="ARBA00024327"/>
    </source>
</evidence>
<dbReference type="SUPFAM" id="SSF69065">
    <property type="entry name" value="RNase III domain-like"/>
    <property type="match status" value="1"/>
</dbReference>
<comment type="pathway">
    <text evidence="4">Sulfur metabolism; hydrogen sulfide biosynthesis; sulfite from sulfate.</text>
</comment>
<dbReference type="GO" id="GO:0004525">
    <property type="term" value="F:ribonuclease III activity"/>
    <property type="evidence" value="ECO:0007669"/>
    <property type="project" value="InterPro"/>
</dbReference>
<evidence type="ECO:0000256" key="2">
    <source>
        <dbReference type="ARBA" id="ARBA00022884"/>
    </source>
</evidence>
<proteinExistence type="inferred from homology"/>
<dbReference type="InterPro" id="IPR036389">
    <property type="entry name" value="RNase_III_sf"/>
</dbReference>
<dbReference type="GO" id="GO:0003723">
    <property type="term" value="F:RNA binding"/>
    <property type="evidence" value="ECO:0007669"/>
    <property type="project" value="UniProtKB-UniRule"/>
</dbReference>
<organism evidence="9 10">
    <name type="scientific">Phellinidium pouzarii</name>
    <dbReference type="NCBI Taxonomy" id="167371"/>
    <lineage>
        <taxon>Eukaryota</taxon>
        <taxon>Fungi</taxon>
        <taxon>Dikarya</taxon>
        <taxon>Basidiomycota</taxon>
        <taxon>Agaricomycotina</taxon>
        <taxon>Agaricomycetes</taxon>
        <taxon>Hymenochaetales</taxon>
        <taxon>Hymenochaetaceae</taxon>
        <taxon>Phellinidium</taxon>
    </lineage>
</organism>
<dbReference type="InterPro" id="IPR002500">
    <property type="entry name" value="PAPS_reduct_dom"/>
</dbReference>
<dbReference type="InterPro" id="IPR000999">
    <property type="entry name" value="RNase_III_dom"/>
</dbReference>
<dbReference type="SUPFAM" id="SSF52402">
    <property type="entry name" value="Adenine nucleotide alpha hydrolases-like"/>
    <property type="match status" value="1"/>
</dbReference>
<feature type="region of interest" description="Disordered" evidence="6">
    <location>
        <begin position="508"/>
        <end position="542"/>
    </location>
</feature>
<dbReference type="PROSITE" id="PS50142">
    <property type="entry name" value="RNASE_3_2"/>
    <property type="match status" value="1"/>
</dbReference>
<keyword evidence="3" id="KW-0560">Oxidoreductase</keyword>
<dbReference type="NCBIfam" id="TIGR02057">
    <property type="entry name" value="PAPS_reductase"/>
    <property type="match status" value="1"/>
</dbReference>
<feature type="domain" description="RNase III" evidence="8">
    <location>
        <begin position="431"/>
        <end position="475"/>
    </location>
</feature>
<dbReference type="PROSITE" id="PS50137">
    <property type="entry name" value="DS_RBD"/>
    <property type="match status" value="1"/>
</dbReference>
<name>A0A4S4LLS8_9AGAM</name>
<feature type="domain" description="DRBM" evidence="7">
    <location>
        <begin position="557"/>
        <end position="627"/>
    </location>
</feature>
<gene>
    <name evidence="9" type="ORF">EW145_g38</name>
</gene>
<dbReference type="PANTHER" id="PTHR46509">
    <property type="entry name" value="PHOSPHOADENOSINE PHOSPHOSULFATE REDUCTASE"/>
    <property type="match status" value="1"/>
</dbReference>
<dbReference type="GO" id="GO:0004604">
    <property type="term" value="F:phosphoadenylyl-sulfate reductase (thioredoxin) activity"/>
    <property type="evidence" value="ECO:0007669"/>
    <property type="project" value="InterPro"/>
</dbReference>
<dbReference type="NCBIfam" id="TIGR00434">
    <property type="entry name" value="cysH"/>
    <property type="match status" value="1"/>
</dbReference>
<keyword evidence="2 5" id="KW-0694">RNA-binding</keyword>
<reference evidence="9 10" key="1">
    <citation type="submission" date="2019-02" db="EMBL/GenBank/DDBJ databases">
        <title>Genome sequencing of the rare red list fungi Phellinidium pouzarii.</title>
        <authorList>
            <person name="Buettner E."/>
            <person name="Kellner H."/>
        </authorList>
    </citation>
    <scope>NUCLEOTIDE SEQUENCE [LARGE SCALE GENOMIC DNA]</scope>
    <source>
        <strain evidence="9 10">DSM 108285</strain>
    </source>
</reference>
<dbReference type="Proteomes" id="UP000308199">
    <property type="component" value="Unassembled WGS sequence"/>
</dbReference>
<evidence type="ECO:0000313" key="10">
    <source>
        <dbReference type="Proteomes" id="UP000308199"/>
    </source>
</evidence>
<comment type="similarity">
    <text evidence="1">Belongs to the PAPS reductase family. CysH subfamily.</text>
</comment>
<dbReference type="AlphaFoldDB" id="A0A4S4LLS8"/>
<evidence type="ECO:0000256" key="3">
    <source>
        <dbReference type="ARBA" id="ARBA00023002"/>
    </source>
</evidence>
<dbReference type="SUPFAM" id="SSF54768">
    <property type="entry name" value="dsRNA-binding domain-like"/>
    <property type="match status" value="1"/>
</dbReference>
<evidence type="ECO:0000256" key="6">
    <source>
        <dbReference type="SAM" id="MobiDB-lite"/>
    </source>
</evidence>
<evidence type="ECO:0000256" key="5">
    <source>
        <dbReference type="PROSITE-ProRule" id="PRU00266"/>
    </source>
</evidence>
<dbReference type="InterPro" id="IPR014720">
    <property type="entry name" value="dsRBD_dom"/>
</dbReference>
<dbReference type="Gene3D" id="3.30.160.20">
    <property type="match status" value="1"/>
</dbReference>
<sequence>MSAPGEPASSKPLQRPVDPQLLDRINSYLHTLTSQEILKWALETLPNLFQTTAFGLTGLVQLDMLNKITANPPPLIFIDTLYHFNETLELVEEVKQRYGREVHVYKSEGCDTVADFEAKHGERVWEREEATYDYLVKVEPARRAYAELNVQSVITGRRASQGASRQSLQPLEVDSTGLFKLNPLFSWKFSAVQTYIVEHNVPRNVLLDRGYKSVGDWHSTQRAGEGDEGERAGRWAGRTEKTECGLHEDYFALRLQVLKKKREAELRQKDEERGDEIRVAHRTLALAGPGSRVQLSGTFVCRRFCLKSRRSLSETQCFVHARHRHQHWLFRVDRPLSTDSSASSSGSGSPSDAFVAPEPPPVEESANMVVLRIISLHETLTRRPNLTGRLPQPPDIHNQDVYHQVFTHRSVFARSKHEFEDLPNDPAPDNEVSLKYEFPKHLHSHNSQTMAIQRSAHIQADVFEAYIGGVYIDRGISVVSDWIKVLFLPYVKEAYRIVRGQYGLTPQREIRPLSPPSSPNFSGAGGGHNGSQRPLPSGSDLDRTASYSAGGLEASGSFLSLFNQHCQQQNKLIEWVYGEVKGEGTNVTPIWSVQARIDGRLYATGQGSTKKAAQNEAAKNGLVKLGLVRA</sequence>
<dbReference type="GO" id="GO:0019379">
    <property type="term" value="P:sulfate assimilation, phosphoadenylyl sulfate reduction by phosphoadenylyl-sulfate reductase (thioredoxin)"/>
    <property type="evidence" value="ECO:0007669"/>
    <property type="project" value="InterPro"/>
</dbReference>
<dbReference type="Gene3D" id="3.40.50.620">
    <property type="entry name" value="HUPs"/>
    <property type="match status" value="1"/>
</dbReference>
<evidence type="ECO:0000313" key="9">
    <source>
        <dbReference type="EMBL" id="THH12381.1"/>
    </source>
</evidence>
<dbReference type="Pfam" id="PF00035">
    <property type="entry name" value="dsrm"/>
    <property type="match status" value="1"/>
</dbReference>
<accession>A0A4S4LLS8</accession>
<dbReference type="InterPro" id="IPR011800">
    <property type="entry name" value="PAPS_reductase_CysH"/>
</dbReference>
<dbReference type="NCBIfam" id="NF002537">
    <property type="entry name" value="PRK02090.1"/>
    <property type="match status" value="1"/>
</dbReference>
<keyword evidence="10" id="KW-1185">Reference proteome</keyword>